<feature type="site" description="Important for catalytic activity against all substrates" evidence="7">
    <location>
        <position position="169"/>
    </location>
</feature>
<feature type="domain" description="Lyase catalytic" evidence="12">
    <location>
        <begin position="206"/>
        <end position="542"/>
    </location>
</feature>
<dbReference type="PANTHER" id="PTHR37322:SF3">
    <property type="entry name" value="CHONDROITIN SULFATE ABC EXOLYASE"/>
    <property type="match status" value="1"/>
</dbReference>
<keyword evidence="5 13" id="KW-0456">Lyase</keyword>
<feature type="domain" description="Polysaccharide lyase family 8 central" evidence="10">
    <location>
        <begin position="572"/>
        <end position="823"/>
    </location>
</feature>
<dbReference type="GO" id="GO:0034000">
    <property type="term" value="F:chondroitin-sulfate-ABC endolyase activity"/>
    <property type="evidence" value="ECO:0007669"/>
    <property type="project" value="InterPro"/>
</dbReference>
<dbReference type="InterPro" id="IPR003159">
    <property type="entry name" value="Lyase_8_central_dom"/>
</dbReference>
<evidence type="ECO:0000256" key="5">
    <source>
        <dbReference type="ARBA" id="ARBA00023239"/>
    </source>
</evidence>
<feature type="signal peptide" evidence="9">
    <location>
        <begin position="1"/>
        <end position="19"/>
    </location>
</feature>
<evidence type="ECO:0000256" key="8">
    <source>
        <dbReference type="PIRSR" id="PIRSR034515-3"/>
    </source>
</evidence>
<comment type="cofactor">
    <cofactor evidence="1">
        <name>Ca(2+)</name>
        <dbReference type="ChEBI" id="CHEBI:29108"/>
    </cofactor>
</comment>
<dbReference type="InterPro" id="IPR015176">
    <property type="entry name" value="Lyase_N"/>
</dbReference>
<name>A0A1M4SER5_9BACT</name>
<dbReference type="STRING" id="1484053.SAMN05444274_1013"/>
<dbReference type="SUPFAM" id="SSF48230">
    <property type="entry name" value="Chondroitin AC/alginate lyase"/>
    <property type="match status" value="1"/>
</dbReference>
<evidence type="ECO:0000256" key="2">
    <source>
        <dbReference type="ARBA" id="ARBA00006699"/>
    </source>
</evidence>
<comment type="similarity">
    <text evidence="2">Belongs to the polysaccharide lyase 8 family.</text>
</comment>
<dbReference type="Gene3D" id="2.60.220.10">
    <property type="entry name" value="Polysaccharide lyase family 8-like, C-terminal"/>
    <property type="match status" value="1"/>
</dbReference>
<dbReference type="GO" id="GO:0030246">
    <property type="term" value="F:carbohydrate binding"/>
    <property type="evidence" value="ECO:0007669"/>
    <property type="project" value="InterPro"/>
</dbReference>
<evidence type="ECO:0000313" key="13">
    <source>
        <dbReference type="EMBL" id="SHE30658.1"/>
    </source>
</evidence>
<keyword evidence="14" id="KW-1185">Reference proteome</keyword>
<feature type="domain" description="Lyase N-terminal" evidence="11">
    <location>
        <begin position="25"/>
        <end position="179"/>
    </location>
</feature>
<keyword evidence="4 8" id="KW-0106">Calcium</keyword>
<dbReference type="InterPro" id="IPR008979">
    <property type="entry name" value="Galactose-bd-like_sf"/>
</dbReference>
<dbReference type="Gene3D" id="2.60.120.430">
    <property type="entry name" value="Galactose-binding lectin"/>
    <property type="match status" value="1"/>
</dbReference>
<dbReference type="GO" id="GO:0006027">
    <property type="term" value="P:glycosaminoglycan catabolic process"/>
    <property type="evidence" value="ECO:0007669"/>
    <property type="project" value="InterPro"/>
</dbReference>
<protein>
    <submittedName>
        <fullName evidence="13">Chondroitin-sulfate-ABC endolyase/exolyase</fullName>
    </submittedName>
</protein>
<dbReference type="EMBL" id="FQUM01000001">
    <property type="protein sequence ID" value="SHE30658.1"/>
    <property type="molecule type" value="Genomic_DNA"/>
</dbReference>
<keyword evidence="8" id="KW-0479">Metal-binding</keyword>
<feature type="site" description="Transition state stabilizer" evidence="7">
    <location>
        <position position="496"/>
    </location>
</feature>
<dbReference type="InterPro" id="IPR011013">
    <property type="entry name" value="Gal_mutarotase_sf_dom"/>
</dbReference>
<comment type="subunit">
    <text evidence="3">Monomer.</text>
</comment>
<dbReference type="InterPro" id="IPR024200">
    <property type="entry name" value="Chondroitinase_ABC_I"/>
</dbReference>
<dbReference type="Pfam" id="PF02278">
    <property type="entry name" value="Lyase_8"/>
    <property type="match status" value="1"/>
</dbReference>
<dbReference type="GO" id="GO:0005576">
    <property type="term" value="C:extracellular region"/>
    <property type="evidence" value="ECO:0007669"/>
    <property type="project" value="InterPro"/>
</dbReference>
<dbReference type="Gene3D" id="2.70.98.10">
    <property type="match status" value="1"/>
</dbReference>
<feature type="chain" id="PRO_5012409144" evidence="9">
    <location>
        <begin position="20"/>
        <end position="974"/>
    </location>
</feature>
<dbReference type="AlphaFoldDB" id="A0A1M4SER5"/>
<feature type="site" description="Important for catalytic activity against all substrates" evidence="7">
    <location>
        <position position="593"/>
    </location>
</feature>
<evidence type="ECO:0000256" key="6">
    <source>
        <dbReference type="PIRSR" id="PIRSR034515-1"/>
    </source>
</evidence>
<evidence type="ECO:0000256" key="7">
    <source>
        <dbReference type="PIRSR" id="PIRSR034515-2"/>
    </source>
</evidence>
<feature type="active site" description="Proton acceptor" evidence="6">
    <location>
        <position position="325"/>
    </location>
</feature>
<dbReference type="Pfam" id="PF09093">
    <property type="entry name" value="Lyase_catalyt"/>
    <property type="match status" value="1"/>
</dbReference>
<evidence type="ECO:0000259" key="10">
    <source>
        <dbReference type="Pfam" id="PF02278"/>
    </source>
</evidence>
<feature type="site" description="Important for catalytic activity against dermatan sulfate substrate" evidence="7">
    <location>
        <position position="324"/>
    </location>
</feature>
<dbReference type="InterPro" id="IPR039174">
    <property type="entry name" value="Chondroitin_ABC_lyase"/>
</dbReference>
<dbReference type="InterPro" id="IPR015177">
    <property type="entry name" value="Lyase_catalyt"/>
</dbReference>
<dbReference type="GO" id="GO:0005975">
    <property type="term" value="P:carbohydrate metabolic process"/>
    <property type="evidence" value="ECO:0007669"/>
    <property type="project" value="InterPro"/>
</dbReference>
<dbReference type="Proteomes" id="UP000184164">
    <property type="component" value="Unassembled WGS sequence"/>
</dbReference>
<proteinExistence type="inferred from homology"/>
<dbReference type="SUPFAM" id="SSF74650">
    <property type="entry name" value="Galactose mutarotase-like"/>
    <property type="match status" value="1"/>
</dbReference>
<evidence type="ECO:0000259" key="11">
    <source>
        <dbReference type="Pfam" id="PF09092"/>
    </source>
</evidence>
<evidence type="ECO:0000259" key="12">
    <source>
        <dbReference type="Pfam" id="PF09093"/>
    </source>
</evidence>
<accession>A0A1M4SER5</accession>
<dbReference type="PIRSF" id="PIRSF034515">
    <property type="entry name" value="Chondroitinase"/>
    <property type="match status" value="1"/>
</dbReference>
<evidence type="ECO:0000256" key="4">
    <source>
        <dbReference type="ARBA" id="ARBA00022837"/>
    </source>
</evidence>
<reference evidence="13 14" key="1">
    <citation type="submission" date="2016-11" db="EMBL/GenBank/DDBJ databases">
        <authorList>
            <person name="Jaros S."/>
            <person name="Januszkiewicz K."/>
            <person name="Wedrychowicz H."/>
        </authorList>
    </citation>
    <scope>NUCLEOTIDE SEQUENCE [LARGE SCALE GENOMIC DNA]</scope>
    <source>
        <strain evidence="13 14">DSM 26910</strain>
    </source>
</reference>
<dbReference type="InterPro" id="IPR011071">
    <property type="entry name" value="Lyase_8-like_C"/>
</dbReference>
<sequence>MKKFFILFFLLSVSATAFSQYLVLEENIPHGWETNAPAVLSISNKHGKLGSQSVEWKWKPGTAITIDNPEGMKQALQNEEGGMTLWIYNETPLDAPLRFEFGNSSGVEYWFNFRLNYKGWRACWIRFDEDMNGNKTSKNLDYLKICAPENATEGTVYFDRMKFQKSVHRQRTPDAQLPFINPEINENHWAALWHWYSTYKYSLQKEQISNQTIDELKKIEQRLTKTAAGGNFSSTALDRAKAGFLALKIHRESGNITGPAFVYNDEYIKANNDLRMIDAGDLLLKLAKGWYFLKDAECRQMFIDLADHLKDQGWAVGSGLGTNHHYGYQFRKFAPAFLLMKDALADENRQTEYANILLYWCGVPELREEPEPGTLQGIIDSWNTMTMSRLMAISMQNDLEQRDLDYRAFKRWMEASIDYSPGTMGGIKPDGTCFHHGGLYPSYSAGGFTGIGDYIRLLKDTKYALDQDANRNLKQALSSMISYCANDEWGFGICGRHPLGGKLSNGVINVIGQLATCSDSEKETAFDKEMASAFLRLNSSQNKPAAQFQQAGIKAELAPAGFFAYNYGALGIHRRENWMVSLKGYSKYVWGSEIYTANNRFGRYQSYGTVQIMNAGNPVTLESNGFEEDGWDWNRYPGATVIHLPLDLLESPYPGTLMEKSEETFAGALSFEKMNGIFGVKLKEKDRPNFTPDFVARKSVFCFDSHIIYLGTGISNSNEKYPTETVLFQTALHKKKQSITGNNKLNLKGFPKEVFLDKNKANWFIDINNNGYYLPASQDVTIRKSTQHSKHNRTKEETVGDFAAAWINHGVSPRNASYEYAVWINSDTERMQEVAAKMKSDSEQIYSVLKKDNSAHIVADHTTGITGMVLFEAHSSDDSFLVMDNSLPCLIMYRQEPGTEVRLSLVNPDLNLPDNSYTSNRPAEKTEVLITLKGKWSLPVPSSKYKIEGYENNNTVIKFICSDGLPVELTLEQE</sequence>
<dbReference type="SUPFAM" id="SSF49785">
    <property type="entry name" value="Galactose-binding domain-like"/>
    <property type="match status" value="1"/>
</dbReference>
<feature type="active site" description="Proton donor" evidence="6">
    <location>
        <position position="443"/>
    </location>
</feature>
<dbReference type="InterPro" id="IPR014718">
    <property type="entry name" value="GH-type_carb-bd"/>
</dbReference>
<dbReference type="GO" id="GO:0042597">
    <property type="term" value="C:periplasmic space"/>
    <property type="evidence" value="ECO:0007669"/>
    <property type="project" value="TreeGrafter"/>
</dbReference>
<organism evidence="13 14">
    <name type="scientific">Mariniphaga anaerophila</name>
    <dbReference type="NCBI Taxonomy" id="1484053"/>
    <lineage>
        <taxon>Bacteria</taxon>
        <taxon>Pseudomonadati</taxon>
        <taxon>Bacteroidota</taxon>
        <taxon>Bacteroidia</taxon>
        <taxon>Marinilabiliales</taxon>
        <taxon>Prolixibacteraceae</taxon>
        <taxon>Mariniphaga</taxon>
    </lineage>
</organism>
<dbReference type="InterPro" id="IPR008929">
    <property type="entry name" value="Chondroitin_lyas"/>
</dbReference>
<feature type="active site" description="Proton acceptor" evidence="6">
    <location>
        <position position="436"/>
    </location>
</feature>
<keyword evidence="9" id="KW-0732">Signal</keyword>
<evidence type="ECO:0000313" key="14">
    <source>
        <dbReference type="Proteomes" id="UP000184164"/>
    </source>
</evidence>
<evidence type="ECO:0000256" key="3">
    <source>
        <dbReference type="ARBA" id="ARBA00011245"/>
    </source>
</evidence>
<dbReference type="Pfam" id="PF09092">
    <property type="entry name" value="Lyase_N"/>
    <property type="match status" value="1"/>
</dbReference>
<dbReference type="PANTHER" id="PTHR37322">
    <property type="match status" value="1"/>
</dbReference>
<feature type="binding site" evidence="8">
    <location>
        <position position="159"/>
    </location>
    <ligand>
        <name>Ca(2+)</name>
        <dbReference type="ChEBI" id="CHEBI:29108"/>
    </ligand>
</feature>
<evidence type="ECO:0000256" key="9">
    <source>
        <dbReference type="SAM" id="SignalP"/>
    </source>
</evidence>
<dbReference type="SUPFAM" id="SSF49863">
    <property type="entry name" value="Hyaluronate lyase-like, C-terminal domain"/>
    <property type="match status" value="1"/>
</dbReference>
<dbReference type="RefSeq" id="WP_072997795.1">
    <property type="nucleotide sequence ID" value="NZ_FQUM01000001.1"/>
</dbReference>
<dbReference type="GO" id="GO:0046872">
    <property type="term" value="F:metal ion binding"/>
    <property type="evidence" value="ECO:0007669"/>
    <property type="project" value="UniProtKB-KW"/>
</dbReference>
<evidence type="ECO:0000256" key="1">
    <source>
        <dbReference type="ARBA" id="ARBA00001913"/>
    </source>
</evidence>
<dbReference type="Gene3D" id="1.50.10.100">
    <property type="entry name" value="Chondroitin AC/alginate lyase"/>
    <property type="match status" value="1"/>
</dbReference>
<gene>
    <name evidence="13" type="ORF">SAMN05444274_1013</name>
</gene>